<evidence type="ECO:0000313" key="2">
    <source>
        <dbReference type="Proteomes" id="UP000274578"/>
    </source>
</evidence>
<protein>
    <submittedName>
        <fullName evidence="1">Uncharacterized protein</fullName>
    </submittedName>
</protein>
<proteinExistence type="predicted"/>
<name>A0A3S4TES9_9BACT</name>
<sequence>MLNSFKYIYNCPCKICKFEMRLFLTPNMHGILGVYNHLTIKPL</sequence>
<evidence type="ECO:0000313" key="1">
    <source>
        <dbReference type="EMBL" id="VEH15328.1"/>
    </source>
</evidence>
<dbReference type="AlphaFoldDB" id="A0A3S4TES9"/>
<reference evidence="1 2" key="1">
    <citation type="submission" date="2018-12" db="EMBL/GenBank/DDBJ databases">
        <authorList>
            <consortium name="Pathogen Informatics"/>
        </authorList>
    </citation>
    <scope>NUCLEOTIDE SEQUENCE [LARGE SCALE GENOMIC DNA]</scope>
    <source>
        <strain evidence="1 2">NCTC13071</strain>
    </source>
</reference>
<dbReference type="Proteomes" id="UP000274578">
    <property type="component" value="Chromosome 1"/>
</dbReference>
<accession>A0A3S4TES9</accession>
<gene>
    <name evidence="1" type="ORF">NCTC13071_01328</name>
</gene>
<organism evidence="1 2">
    <name type="scientific">Segatella oris</name>
    <dbReference type="NCBI Taxonomy" id="28135"/>
    <lineage>
        <taxon>Bacteria</taxon>
        <taxon>Pseudomonadati</taxon>
        <taxon>Bacteroidota</taxon>
        <taxon>Bacteroidia</taxon>
        <taxon>Bacteroidales</taxon>
        <taxon>Prevotellaceae</taxon>
        <taxon>Segatella</taxon>
    </lineage>
</organism>
<dbReference type="EMBL" id="LR134384">
    <property type="protein sequence ID" value="VEH15328.1"/>
    <property type="molecule type" value="Genomic_DNA"/>
</dbReference>
<dbReference type="KEGG" id="poc:NCTC13071_01328"/>